<dbReference type="Proteomes" id="UP000203413">
    <property type="component" value="Segment"/>
</dbReference>
<name>A0A076FD37_9VIRU</name>
<gene>
    <name evidence="1" type="ORF">PmNV_060</name>
</gene>
<dbReference type="RefSeq" id="YP_009051898.1">
    <property type="nucleotide sequence ID" value="NC_024692.1"/>
</dbReference>
<dbReference type="GeneID" id="20098366"/>
<dbReference type="EMBL" id="KJ184318">
    <property type="protein sequence ID" value="AII15848.1"/>
    <property type="molecule type" value="Genomic_DNA"/>
</dbReference>
<sequence length="93" mass="10842">MDIKLINNVLDFRQLAADVVIYENTKILKTCGTIYFNILYDTFGKLGKELMRFGYKEVTVQIKEVSLYTKTSIIFNVIRIVRLIGIEKLTIIY</sequence>
<proteinExistence type="predicted"/>
<keyword evidence="2" id="KW-1185">Reference proteome</keyword>
<protein>
    <submittedName>
        <fullName evidence="1">Uncharacterized protein</fullName>
    </submittedName>
</protein>
<accession>A0A076FD37</accession>
<reference evidence="1 2" key="1">
    <citation type="journal article" date="2014" name="BMC Genomics">
        <title>The genome and occlusion bodies of marine Penaeus monodon nudivirus (PmNV, also known as MBV and PemoNPV) suggest that it should be assigned to a new nudivirus genus that is distinct from the terrestrial nudiviruses.</title>
        <authorList>
            <person name="Yang Y.T."/>
            <person name="Lee D.Y."/>
            <person name="Wang Y."/>
            <person name="Hu J.M."/>
            <person name="Li W.H."/>
            <person name="Leu J.H."/>
            <person name="Chang G.D."/>
            <person name="Ke H.M."/>
            <person name="Kang S.T."/>
            <person name="Lin S.S."/>
            <person name="Kou G.H."/>
            <person name="Lo C.F."/>
        </authorList>
    </citation>
    <scope>NUCLEOTIDE SEQUENCE [LARGE SCALE GENOMIC DNA]</scope>
    <source>
        <strain evidence="1">Indonesia</strain>
    </source>
</reference>
<organism evidence="1 2">
    <name type="scientific">Penaeus monodon nudivirus</name>
    <dbReference type="NCBI Taxonomy" id="1529056"/>
    <lineage>
        <taxon>Viruses</taxon>
        <taxon>Viruses incertae sedis</taxon>
        <taxon>Naldaviricetes</taxon>
        <taxon>Lefavirales</taxon>
        <taxon>Nudiviridae</taxon>
        <taxon>Gammanudivirus</taxon>
        <taxon>Gammanudivirus pemonodonis</taxon>
    </lineage>
</organism>
<dbReference type="KEGG" id="vg:20098366"/>
<evidence type="ECO:0000313" key="2">
    <source>
        <dbReference type="Proteomes" id="UP000203413"/>
    </source>
</evidence>
<evidence type="ECO:0000313" key="1">
    <source>
        <dbReference type="EMBL" id="AII15848.1"/>
    </source>
</evidence>